<name>A0A834TAI9_9FABA</name>
<proteinExistence type="predicted"/>
<dbReference type="AlphaFoldDB" id="A0A834TAI9"/>
<dbReference type="EMBL" id="JAAIUW010000009">
    <property type="protein sequence ID" value="KAF7817396.1"/>
    <property type="molecule type" value="Genomic_DNA"/>
</dbReference>
<evidence type="ECO:0000313" key="1">
    <source>
        <dbReference type="EMBL" id="KAF7817396.1"/>
    </source>
</evidence>
<reference evidence="1" key="1">
    <citation type="submission" date="2020-09" db="EMBL/GenBank/DDBJ databases">
        <title>Genome-Enabled Discovery of Anthraquinone Biosynthesis in Senna tora.</title>
        <authorList>
            <person name="Kang S.-H."/>
            <person name="Pandey R.P."/>
            <person name="Lee C.-M."/>
            <person name="Sim J.-S."/>
            <person name="Jeong J.-T."/>
            <person name="Choi B.-S."/>
            <person name="Jung M."/>
            <person name="Ginzburg D."/>
            <person name="Zhao K."/>
            <person name="Won S.Y."/>
            <person name="Oh T.-J."/>
            <person name="Yu Y."/>
            <person name="Kim N.-H."/>
            <person name="Lee O.R."/>
            <person name="Lee T.-H."/>
            <person name="Bashyal P."/>
            <person name="Kim T.-S."/>
            <person name="Lee W.-H."/>
            <person name="Kawkins C."/>
            <person name="Kim C.-K."/>
            <person name="Kim J.S."/>
            <person name="Ahn B.O."/>
            <person name="Rhee S.Y."/>
            <person name="Sohng J.K."/>
        </authorList>
    </citation>
    <scope>NUCLEOTIDE SEQUENCE</scope>
    <source>
        <tissue evidence="1">Leaf</tissue>
    </source>
</reference>
<gene>
    <name evidence="1" type="ORF">G2W53_031365</name>
</gene>
<evidence type="ECO:0000313" key="2">
    <source>
        <dbReference type="Proteomes" id="UP000634136"/>
    </source>
</evidence>
<dbReference type="OrthoDB" id="1660458at2759"/>
<organism evidence="1 2">
    <name type="scientific">Senna tora</name>
    <dbReference type="NCBI Taxonomy" id="362788"/>
    <lineage>
        <taxon>Eukaryota</taxon>
        <taxon>Viridiplantae</taxon>
        <taxon>Streptophyta</taxon>
        <taxon>Embryophyta</taxon>
        <taxon>Tracheophyta</taxon>
        <taxon>Spermatophyta</taxon>
        <taxon>Magnoliopsida</taxon>
        <taxon>eudicotyledons</taxon>
        <taxon>Gunneridae</taxon>
        <taxon>Pentapetalae</taxon>
        <taxon>rosids</taxon>
        <taxon>fabids</taxon>
        <taxon>Fabales</taxon>
        <taxon>Fabaceae</taxon>
        <taxon>Caesalpinioideae</taxon>
        <taxon>Cassia clade</taxon>
        <taxon>Senna</taxon>
    </lineage>
</organism>
<sequence>MNETPLSPAQNRDIVPVPFYHSLLKESIDHFIAKYQDGVTDFCDFSSIFSRLLQNLPDPPLQIVWFYSALGFHTTKIAVRRESSARAAIAKDLFQLLVSCSEYCGSNSMKRIGILAPFVYELYHLVLEEKGLKCEVESLLEGLISYCSLFCGKELHEDSDGMNSLEPSFLDVIPVWMVDQSGVRDYLKEFFPIISDQLRRGIKLGCEIGFLAGIVMCEALLLKLCLKFELGITKAEQEKKLHGLAVQIITGFRNFYFLDALSRMMLEPVLPVVSLLGCENEVLLKGVLFNALMMVEYPFITPQAGVLQHAKSLKDFALTWLFVADLAIQSARGKGDQEKAMSYVNAFSRSCIPIQLINWVTSQSSVGGKISHPNVSTPVALIKWLLVVEDQGLTVFDGDTAKLRIKAKYFTSTTEHLLPFIQNSCYNTDKNLFLHSLHGGTEEDKLDANDIEMADPMDTMVLNADDRMNTTSTNGTRKRKEEIVDETKTQVKFMRCQFQENSVRENSIVFRQTIPYTRKLGLVSKSGALRSLPCLMSLSSSLSHVKFVIAQANPATWAALGFLSGKQTHFHENGLEYMARFLRYKVLPGPPMKRLKETKLTISLQDQFLQQVKWVCALETHCCLWDLKFQKYPSRAMQLKNLIQQQFPDLSIAHHHNLELHHVLQKALNSTDE</sequence>
<dbReference type="PANTHER" id="PTHR35505:SF1">
    <property type="entry name" value="SNF2 DOMAIN PROTEIN"/>
    <property type="match status" value="1"/>
</dbReference>
<protein>
    <submittedName>
        <fullName evidence="1">Uncharacterized protein</fullName>
    </submittedName>
</protein>
<keyword evidence="2" id="KW-1185">Reference proteome</keyword>
<accession>A0A834TAI9</accession>
<comment type="caution">
    <text evidence="1">The sequence shown here is derived from an EMBL/GenBank/DDBJ whole genome shotgun (WGS) entry which is preliminary data.</text>
</comment>
<dbReference type="Proteomes" id="UP000634136">
    <property type="component" value="Unassembled WGS sequence"/>
</dbReference>
<dbReference type="PANTHER" id="PTHR35505">
    <property type="entry name" value="OS01G0600300 PROTEIN"/>
    <property type="match status" value="1"/>
</dbReference>